<evidence type="ECO:0000256" key="1">
    <source>
        <dbReference type="SAM" id="MobiDB-lite"/>
    </source>
</evidence>
<organism evidence="2 3">
    <name type="scientific">Haloterrigena salifodinae</name>
    <dbReference type="NCBI Taxonomy" id="2675099"/>
    <lineage>
        <taxon>Archaea</taxon>
        <taxon>Methanobacteriati</taxon>
        <taxon>Methanobacteriota</taxon>
        <taxon>Stenosarchaea group</taxon>
        <taxon>Halobacteria</taxon>
        <taxon>Halobacteriales</taxon>
        <taxon>Natrialbaceae</taxon>
        <taxon>Haloterrigena</taxon>
    </lineage>
</organism>
<evidence type="ECO:0000313" key="2">
    <source>
        <dbReference type="EMBL" id="QRV13906.1"/>
    </source>
</evidence>
<dbReference type="RefSeq" id="WP_164722002.1">
    <property type="nucleotide sequence ID" value="NZ_CP069188.1"/>
</dbReference>
<dbReference type="Proteomes" id="UP000637819">
    <property type="component" value="Chromosome"/>
</dbReference>
<accession>A0A8T8DXN7</accession>
<proteinExistence type="predicted"/>
<evidence type="ECO:0000313" key="3">
    <source>
        <dbReference type="Proteomes" id="UP000637819"/>
    </source>
</evidence>
<dbReference type="AlphaFoldDB" id="A0A8T8DXN7"/>
<reference evidence="2 3" key="1">
    <citation type="submission" date="2021-01" db="EMBL/GenBank/DDBJ databases">
        <title>Genome Sequence and Methylation Pattern of Haloterrigena salifodinae BOL5-1, An Extremely Halophilic Archaeon from a Bolivian Salt Mine.</title>
        <authorList>
            <person name="DasSarma P."/>
            <person name="Anton B.P."/>
            <person name="DasSarma S.L."/>
            <person name="von Ehrenheim H.A.L."/>
            <person name="Martinez F.L."/>
            <person name="Guzman D."/>
            <person name="Roberts R.J."/>
            <person name="DasSarma S."/>
        </authorList>
    </citation>
    <scope>NUCLEOTIDE SEQUENCE [LARGE SCALE GENOMIC DNA]</scope>
    <source>
        <strain evidence="2 3">BOL5-1</strain>
    </source>
</reference>
<keyword evidence="3" id="KW-1185">Reference proteome</keyword>
<dbReference type="OrthoDB" id="184153at2157"/>
<name>A0A8T8DXN7_9EURY</name>
<dbReference type="GeneID" id="62876098"/>
<sequence>MPASWAKLFDRGTDYDVDLKAVRTAADELSAERERETDSGTEAGDDA</sequence>
<dbReference type="EMBL" id="CP069188">
    <property type="protein sequence ID" value="QRV13906.1"/>
    <property type="molecule type" value="Genomic_DNA"/>
</dbReference>
<protein>
    <submittedName>
        <fullName evidence="2">Uncharacterized protein</fullName>
    </submittedName>
</protein>
<gene>
    <name evidence="2" type="ORF">JMJ58_13200</name>
</gene>
<dbReference type="KEGG" id="hsal:JMJ58_13200"/>
<feature type="region of interest" description="Disordered" evidence="1">
    <location>
        <begin position="26"/>
        <end position="47"/>
    </location>
</feature>